<feature type="signal peptide" evidence="1">
    <location>
        <begin position="1"/>
        <end position="20"/>
    </location>
</feature>
<reference evidence="3" key="1">
    <citation type="submission" date="2022-01" db="EMBL/GenBank/DDBJ databases">
        <authorList>
            <person name="Lagorce A."/>
        </authorList>
    </citation>
    <scope>NUCLEOTIDE SEQUENCE</scope>
    <source>
        <strain evidence="3">Th15_F1_D04</strain>
    </source>
</reference>
<organism evidence="3 4">
    <name type="scientific">Vibrio owensii</name>
    <dbReference type="NCBI Taxonomy" id="696485"/>
    <lineage>
        <taxon>Bacteria</taxon>
        <taxon>Pseudomonadati</taxon>
        <taxon>Pseudomonadota</taxon>
        <taxon>Gammaproteobacteria</taxon>
        <taxon>Vibrionales</taxon>
        <taxon>Vibrionaceae</taxon>
        <taxon>Vibrio</taxon>
    </lineage>
</organism>
<evidence type="ECO:0000313" key="4">
    <source>
        <dbReference type="Proteomes" id="UP001295420"/>
    </source>
</evidence>
<dbReference type="InterPro" id="IPR046474">
    <property type="entry name" value="DUF6795"/>
</dbReference>
<accession>A0AAU9Q4N4</accession>
<dbReference type="Pfam" id="PF20598">
    <property type="entry name" value="DUF6795"/>
    <property type="match status" value="1"/>
</dbReference>
<feature type="domain" description="DUF6795" evidence="2">
    <location>
        <begin position="36"/>
        <end position="143"/>
    </location>
</feature>
<dbReference type="RefSeq" id="WP_039841875.1">
    <property type="nucleotide sequence ID" value="NZ_BBKN01000083.1"/>
</dbReference>
<dbReference type="Proteomes" id="UP001295420">
    <property type="component" value="Unassembled WGS sequence"/>
</dbReference>
<name>A0AAU9Q4N4_9VIBR</name>
<proteinExistence type="predicted"/>
<sequence length="190" mass="21742">MAKRISLMLALALFSVGASAMFWPFKKYDVEMSPDVRGVIKLDGVPQAGLTVHRDLFYEGYKDGKKISDEAITDSSGEFYFPEFLVRSKAPRDVFGQNFIIAQEIYTYSEGKEVYLWNATKYAKPIPLASQLLLSLNCELRQEELNYELRDPQSGERLYLPLTSVCRWEGLEGYTNEQLIEKTDNLTPED</sequence>
<evidence type="ECO:0000313" key="3">
    <source>
        <dbReference type="EMBL" id="CAH1528042.1"/>
    </source>
</evidence>
<evidence type="ECO:0000259" key="2">
    <source>
        <dbReference type="Pfam" id="PF20598"/>
    </source>
</evidence>
<feature type="chain" id="PRO_5043370096" description="DUF6795 domain-containing protein" evidence="1">
    <location>
        <begin position="21"/>
        <end position="190"/>
    </location>
</feature>
<dbReference type="EMBL" id="CAKMTQ010000013">
    <property type="protein sequence ID" value="CAH1528042.1"/>
    <property type="molecule type" value="Genomic_DNA"/>
</dbReference>
<gene>
    <name evidence="3" type="ORF">THF1D04_200041</name>
</gene>
<evidence type="ECO:0000256" key="1">
    <source>
        <dbReference type="SAM" id="SignalP"/>
    </source>
</evidence>
<comment type="caution">
    <text evidence="3">The sequence shown here is derived from an EMBL/GenBank/DDBJ whole genome shotgun (WGS) entry which is preliminary data.</text>
</comment>
<protein>
    <recommendedName>
        <fullName evidence="2">DUF6795 domain-containing protein</fullName>
    </recommendedName>
</protein>
<dbReference type="AlphaFoldDB" id="A0AAU9Q4N4"/>
<keyword evidence="1" id="KW-0732">Signal</keyword>